<keyword evidence="3" id="KW-0812">Transmembrane</keyword>
<dbReference type="GO" id="GO:0006465">
    <property type="term" value="P:signal peptide processing"/>
    <property type="evidence" value="ECO:0007669"/>
    <property type="project" value="InterPro"/>
</dbReference>
<dbReference type="SUPFAM" id="SSF51306">
    <property type="entry name" value="LexA/Signal peptidase"/>
    <property type="match status" value="1"/>
</dbReference>
<dbReference type="InterPro" id="IPR036286">
    <property type="entry name" value="LexA/Signal_pep-like_sf"/>
</dbReference>
<reference evidence="5 7" key="2">
    <citation type="journal article" date="2018" name="Microb. Genom.">
        <title>Deciphering the unexplored Leptospira diversity from soils uncovers genomic evolution to virulence.</title>
        <authorList>
            <person name="Thibeaux R."/>
            <person name="Iraola G."/>
            <person name="Ferres I."/>
            <person name="Bierque E."/>
            <person name="Girault D."/>
            <person name="Soupe-Gilbert M.E."/>
            <person name="Picardeau M."/>
            <person name="Goarant C."/>
        </authorList>
    </citation>
    <scope>NUCLEOTIDE SEQUENCE [LARGE SCALE GENOMIC DNA]</scope>
    <source>
        <strain evidence="5 7">ATI7-C-A5</strain>
    </source>
</reference>
<keyword evidence="3" id="KW-0472">Membrane</keyword>
<evidence type="ECO:0000313" key="6">
    <source>
        <dbReference type="EMBL" id="PJZ91881.1"/>
    </source>
</evidence>
<dbReference type="GO" id="GO:0004252">
    <property type="term" value="F:serine-type endopeptidase activity"/>
    <property type="evidence" value="ECO:0007669"/>
    <property type="project" value="InterPro"/>
</dbReference>
<dbReference type="PRINTS" id="PR00727">
    <property type="entry name" value="LEADERPTASE"/>
</dbReference>
<comment type="subcellular location">
    <subcellularLocation>
        <location evidence="3">Membrane</location>
        <topology evidence="3">Single-pass type II membrane protein</topology>
    </subcellularLocation>
</comment>
<comment type="catalytic activity">
    <reaction evidence="3">
        <text>Cleavage of hydrophobic, N-terminal signal or leader sequences from secreted and periplasmic proteins.</text>
        <dbReference type="EC" id="3.4.21.89"/>
    </reaction>
</comment>
<dbReference type="Gene3D" id="2.10.109.10">
    <property type="entry name" value="Umud Fragment, subunit A"/>
    <property type="match status" value="1"/>
</dbReference>
<reference evidence="6" key="1">
    <citation type="submission" date="2017-07" db="EMBL/GenBank/DDBJ databases">
        <title>Leptospira spp. isolated from tropical soils.</title>
        <authorList>
            <person name="Thibeaux R."/>
            <person name="Iraola G."/>
            <person name="Ferres I."/>
            <person name="Bierque E."/>
            <person name="Girault D."/>
            <person name="Soupe-Gilbert M.-E."/>
            <person name="Picardeau M."/>
            <person name="Goarant C."/>
        </authorList>
    </citation>
    <scope>NUCLEOTIDE SEQUENCE [LARGE SCALE GENOMIC DNA]</scope>
    <source>
        <strain evidence="6">ATI7-C-A5</strain>
    </source>
</reference>
<dbReference type="PANTHER" id="PTHR43390">
    <property type="entry name" value="SIGNAL PEPTIDASE I"/>
    <property type="match status" value="1"/>
</dbReference>
<dbReference type="InterPro" id="IPR000223">
    <property type="entry name" value="Pept_S26A_signal_pept_1"/>
</dbReference>
<reference evidence="5" key="3">
    <citation type="submission" date="2023-10" db="EMBL/GenBank/DDBJ databases">
        <authorList>
            <person name="Picardeau M."/>
            <person name="Thibeaux R."/>
        </authorList>
    </citation>
    <scope>NUCLEOTIDE SEQUENCE</scope>
    <source>
        <strain evidence="5">ATI7-C-A5</strain>
    </source>
</reference>
<protein>
    <recommendedName>
        <fullName evidence="2 3">Signal peptidase I</fullName>
        <ecNumber evidence="3">3.4.21.89</ecNumber>
    </recommendedName>
</protein>
<comment type="caution">
    <text evidence="6">The sequence shown here is derived from an EMBL/GenBank/DDBJ whole genome shotgun (WGS) entry which is preliminary data.</text>
</comment>
<dbReference type="EMBL" id="NPEF01000202">
    <property type="protein sequence ID" value="PJZ91881.1"/>
    <property type="molecule type" value="Genomic_DNA"/>
</dbReference>
<dbReference type="AlphaFoldDB" id="A0A2N0B5R0"/>
<dbReference type="NCBIfam" id="TIGR02227">
    <property type="entry name" value="sigpep_I_bact"/>
    <property type="match status" value="1"/>
</dbReference>
<dbReference type="PANTHER" id="PTHR43390:SF1">
    <property type="entry name" value="CHLOROPLAST PROCESSING PEPTIDASE"/>
    <property type="match status" value="1"/>
</dbReference>
<dbReference type="CDD" id="cd06530">
    <property type="entry name" value="S26_SPase_I"/>
    <property type="match status" value="1"/>
</dbReference>
<evidence type="ECO:0000256" key="2">
    <source>
        <dbReference type="ARBA" id="ARBA00019232"/>
    </source>
</evidence>
<feature type="domain" description="Peptidase S26" evidence="4">
    <location>
        <begin position="28"/>
        <end position="185"/>
    </location>
</feature>
<evidence type="ECO:0000313" key="7">
    <source>
        <dbReference type="Proteomes" id="UP000232122"/>
    </source>
</evidence>
<keyword evidence="3" id="KW-0645">Protease</keyword>
<sequence length="186" mass="21137">MSRLSSNQEKERREKIRTLFKQGGIGLFLGAIVAFCVRHFLFFPFNVENKDMLPQYSPGTRIYVSRFVNRTNLYLGDLVLAKHPTQTETVVFLRISGKPGDTVQMKNKVLFRNQNPEDDAGSGKGFTLQFEDKRGPFPASFSGRDNGEPIILKDRDYYLLCDNRDSCSDSRDFGPVPIENIVGKAF</sequence>
<accession>A0A2N0B5R0</accession>
<dbReference type="Proteomes" id="UP000232122">
    <property type="component" value="Unassembled WGS sequence"/>
</dbReference>
<keyword evidence="3 5" id="KW-0378">Hydrolase</keyword>
<evidence type="ECO:0000313" key="5">
    <source>
        <dbReference type="EMBL" id="MDV6236936.1"/>
    </source>
</evidence>
<organism evidence="6">
    <name type="scientific">Leptospira ellisii</name>
    <dbReference type="NCBI Taxonomy" id="2023197"/>
    <lineage>
        <taxon>Bacteria</taxon>
        <taxon>Pseudomonadati</taxon>
        <taxon>Spirochaetota</taxon>
        <taxon>Spirochaetia</taxon>
        <taxon>Leptospirales</taxon>
        <taxon>Leptospiraceae</taxon>
        <taxon>Leptospira</taxon>
    </lineage>
</organism>
<feature type="transmembrane region" description="Helical" evidence="3">
    <location>
        <begin position="20"/>
        <end position="41"/>
    </location>
</feature>
<dbReference type="InterPro" id="IPR019533">
    <property type="entry name" value="Peptidase_S26"/>
</dbReference>
<dbReference type="GO" id="GO:0016020">
    <property type="term" value="C:membrane"/>
    <property type="evidence" value="ECO:0007669"/>
    <property type="project" value="UniProtKB-SubCell"/>
</dbReference>
<evidence type="ECO:0000256" key="1">
    <source>
        <dbReference type="ARBA" id="ARBA00009370"/>
    </source>
</evidence>
<dbReference type="OrthoDB" id="9802919at2"/>
<dbReference type="GO" id="GO:0009003">
    <property type="term" value="F:signal peptidase activity"/>
    <property type="evidence" value="ECO:0007669"/>
    <property type="project" value="UniProtKB-EC"/>
</dbReference>
<dbReference type="EMBL" id="NPEF02000017">
    <property type="protein sequence ID" value="MDV6236936.1"/>
    <property type="molecule type" value="Genomic_DNA"/>
</dbReference>
<dbReference type="RefSeq" id="WP_100765523.1">
    <property type="nucleotide sequence ID" value="NZ_NPEF02000017.1"/>
</dbReference>
<keyword evidence="7" id="KW-1185">Reference proteome</keyword>
<name>A0A2N0B5R0_9LEPT</name>
<dbReference type="EC" id="3.4.21.89" evidence="3"/>
<dbReference type="Pfam" id="PF10502">
    <property type="entry name" value="Peptidase_S26"/>
    <property type="match status" value="1"/>
</dbReference>
<comment type="similarity">
    <text evidence="1 3">Belongs to the peptidase S26 family.</text>
</comment>
<keyword evidence="3" id="KW-1133">Transmembrane helix</keyword>
<evidence type="ECO:0000259" key="4">
    <source>
        <dbReference type="Pfam" id="PF10502"/>
    </source>
</evidence>
<evidence type="ECO:0000256" key="3">
    <source>
        <dbReference type="RuleBase" id="RU362042"/>
    </source>
</evidence>
<gene>
    <name evidence="6" type="primary">lepB</name>
    <name evidence="5" type="ORF">CH379_015000</name>
    <name evidence="6" type="ORF">CH379_16255</name>
</gene>
<proteinExistence type="inferred from homology"/>